<organism evidence="3 4">
    <name type="scientific">Streptomyces yaizuensis</name>
    <dbReference type="NCBI Taxonomy" id="2989713"/>
    <lineage>
        <taxon>Bacteria</taxon>
        <taxon>Bacillati</taxon>
        <taxon>Actinomycetota</taxon>
        <taxon>Actinomycetes</taxon>
        <taxon>Kitasatosporales</taxon>
        <taxon>Streptomycetaceae</taxon>
        <taxon>Streptomyces</taxon>
    </lineage>
</organism>
<accession>A0ABQ5NRN5</accession>
<feature type="transmembrane region" description="Helical" evidence="2">
    <location>
        <begin position="33"/>
        <end position="56"/>
    </location>
</feature>
<dbReference type="RefSeq" id="WP_323444831.1">
    <property type="nucleotide sequence ID" value="NZ_BSBI01000001.1"/>
</dbReference>
<evidence type="ECO:0000256" key="2">
    <source>
        <dbReference type="SAM" id="Phobius"/>
    </source>
</evidence>
<keyword evidence="2" id="KW-1133">Transmembrane helix</keyword>
<comment type="caution">
    <text evidence="3">The sequence shown here is derived from an EMBL/GenBank/DDBJ whole genome shotgun (WGS) entry which is preliminary data.</text>
</comment>
<dbReference type="EMBL" id="BSBI01000001">
    <property type="protein sequence ID" value="GLF92706.1"/>
    <property type="molecule type" value="Genomic_DNA"/>
</dbReference>
<evidence type="ECO:0000313" key="3">
    <source>
        <dbReference type="EMBL" id="GLF92706.1"/>
    </source>
</evidence>
<keyword evidence="2" id="KW-0812">Transmembrane</keyword>
<protein>
    <recommendedName>
        <fullName evidence="5">Secreted protein</fullName>
    </recommendedName>
</protein>
<evidence type="ECO:0000313" key="4">
    <source>
        <dbReference type="Proteomes" id="UP001291653"/>
    </source>
</evidence>
<sequence length="95" mass="10237">MRQHTRNAAMTAVLLFLCVEVAAVHLLLAPPLAAALAADAAVILTAAAALRALLAVRRLPAEDPRFSEHRCQGRALRHGTDHERRAREFGRPGGL</sequence>
<feature type="compositionally biased region" description="Basic and acidic residues" evidence="1">
    <location>
        <begin position="78"/>
        <end position="95"/>
    </location>
</feature>
<gene>
    <name evidence="3" type="ORF">SYYSPA8_00435</name>
</gene>
<evidence type="ECO:0000256" key="1">
    <source>
        <dbReference type="SAM" id="MobiDB-lite"/>
    </source>
</evidence>
<feature type="region of interest" description="Disordered" evidence="1">
    <location>
        <begin position="70"/>
        <end position="95"/>
    </location>
</feature>
<proteinExistence type="predicted"/>
<reference evidence="3 4" key="1">
    <citation type="submission" date="2022-10" db="EMBL/GenBank/DDBJ databases">
        <title>Draft genome sequence of Streptomyces sp. YSPA8.</title>
        <authorList>
            <person name="Moriuchi R."/>
            <person name="Dohra H."/>
            <person name="Yamamura H."/>
            <person name="Kodani S."/>
        </authorList>
    </citation>
    <scope>NUCLEOTIDE SEQUENCE [LARGE SCALE GENOMIC DNA]</scope>
    <source>
        <strain evidence="3 4">YSPA8</strain>
    </source>
</reference>
<dbReference type="Proteomes" id="UP001291653">
    <property type="component" value="Unassembled WGS sequence"/>
</dbReference>
<name>A0ABQ5NRN5_9ACTN</name>
<keyword evidence="4" id="KW-1185">Reference proteome</keyword>
<evidence type="ECO:0008006" key="5">
    <source>
        <dbReference type="Google" id="ProtNLM"/>
    </source>
</evidence>
<keyword evidence="2" id="KW-0472">Membrane</keyword>